<keyword evidence="3" id="KW-1185">Reference proteome</keyword>
<accession>A0A9W4UKE7</accession>
<proteinExistence type="predicted"/>
<comment type="caution">
    <text evidence="2">The sequence shown here is derived from an EMBL/GenBank/DDBJ whole genome shotgun (WGS) entry which is preliminary data.</text>
</comment>
<evidence type="ECO:0000313" key="3">
    <source>
        <dbReference type="Proteomes" id="UP001152607"/>
    </source>
</evidence>
<evidence type="ECO:0000256" key="1">
    <source>
        <dbReference type="SAM" id="SignalP"/>
    </source>
</evidence>
<gene>
    <name evidence="2" type="ORF">PDIGIT_LOCUS9609</name>
</gene>
<feature type="signal peptide" evidence="1">
    <location>
        <begin position="1"/>
        <end position="16"/>
    </location>
</feature>
<dbReference type="AlphaFoldDB" id="A0A9W4UKE7"/>
<sequence length="70" mass="7128">MRFSTVVLALVGAVAALDPAPTAGSACTCGQAPEIVYSKCFMNADGTNSIWLCMGSCTWLLAASPVQCGV</sequence>
<dbReference type="OrthoDB" id="10477410at2759"/>
<feature type="chain" id="PRO_5040988332" evidence="1">
    <location>
        <begin position="17"/>
        <end position="70"/>
    </location>
</feature>
<organism evidence="2 3">
    <name type="scientific">Periconia digitata</name>
    <dbReference type="NCBI Taxonomy" id="1303443"/>
    <lineage>
        <taxon>Eukaryota</taxon>
        <taxon>Fungi</taxon>
        <taxon>Dikarya</taxon>
        <taxon>Ascomycota</taxon>
        <taxon>Pezizomycotina</taxon>
        <taxon>Dothideomycetes</taxon>
        <taxon>Pleosporomycetidae</taxon>
        <taxon>Pleosporales</taxon>
        <taxon>Massarineae</taxon>
        <taxon>Periconiaceae</taxon>
        <taxon>Periconia</taxon>
    </lineage>
</organism>
<evidence type="ECO:0000313" key="2">
    <source>
        <dbReference type="EMBL" id="CAI6336506.1"/>
    </source>
</evidence>
<dbReference type="Proteomes" id="UP001152607">
    <property type="component" value="Unassembled WGS sequence"/>
</dbReference>
<reference evidence="2" key="1">
    <citation type="submission" date="2023-01" db="EMBL/GenBank/DDBJ databases">
        <authorList>
            <person name="Van Ghelder C."/>
            <person name="Rancurel C."/>
        </authorList>
    </citation>
    <scope>NUCLEOTIDE SEQUENCE</scope>
    <source>
        <strain evidence="2">CNCM I-4278</strain>
    </source>
</reference>
<protein>
    <submittedName>
        <fullName evidence="2">Uncharacterized protein</fullName>
    </submittedName>
</protein>
<keyword evidence="1" id="KW-0732">Signal</keyword>
<name>A0A9W4UKE7_9PLEO</name>
<dbReference type="EMBL" id="CAOQHR010000006">
    <property type="protein sequence ID" value="CAI6336506.1"/>
    <property type="molecule type" value="Genomic_DNA"/>
</dbReference>